<dbReference type="Gene3D" id="3.30.420.10">
    <property type="entry name" value="Ribonuclease H-like superfamily/Ribonuclease H"/>
    <property type="match status" value="1"/>
</dbReference>
<dbReference type="PANTHER" id="PTHR47331:SF5">
    <property type="entry name" value="RIBONUCLEASE H"/>
    <property type="match status" value="1"/>
</dbReference>
<dbReference type="InterPro" id="IPR008042">
    <property type="entry name" value="Retrotrans_Pao"/>
</dbReference>
<accession>A0A1I7XR85</accession>
<name>A0A1I7XR85_HETBA</name>
<dbReference type="CDD" id="cd06222">
    <property type="entry name" value="RNase_H_like"/>
    <property type="match status" value="1"/>
</dbReference>
<dbReference type="PANTHER" id="PTHR47331">
    <property type="entry name" value="PHD-TYPE DOMAIN-CONTAINING PROTEIN"/>
    <property type="match status" value="1"/>
</dbReference>
<dbReference type="InterPro" id="IPR012337">
    <property type="entry name" value="RNaseH-like_sf"/>
</dbReference>
<protein>
    <submittedName>
        <fullName evidence="2">RNase H domain-containing protein</fullName>
    </submittedName>
</protein>
<dbReference type="InterPro" id="IPR036397">
    <property type="entry name" value="RNaseH_sf"/>
</dbReference>
<dbReference type="WBParaSite" id="Hba_20043">
    <property type="protein sequence ID" value="Hba_20043"/>
    <property type="gene ID" value="Hba_20043"/>
</dbReference>
<evidence type="ECO:0000313" key="2">
    <source>
        <dbReference type="WBParaSite" id="Hba_20043"/>
    </source>
</evidence>
<dbReference type="InterPro" id="IPR044730">
    <property type="entry name" value="RNase_H-like_dom_plant"/>
</dbReference>
<reference evidence="2" key="1">
    <citation type="submission" date="2016-11" db="UniProtKB">
        <authorList>
            <consortium name="WormBaseParasite"/>
        </authorList>
    </citation>
    <scope>IDENTIFICATION</scope>
</reference>
<sequence length="355" mass="40799">MEWKDIVPQSISNKWSSIWEEIRGWEIHCPRYALTEEINKYSLWTFADASKTSVAVCAYFRNNKSGEVSNLISGKSKLAPKNKSMSIPRLELTAITLAIRLAKEIMDATQSETTRVNIISDSTIALSWLKSTRRLPIFITDQVDRIKKAKQCLEASTARVQFFHVPTEYNVADIGTRGIHVKLLQQSEWLQGPTWLRKEQCTWPIKSINEIGDMNIKEITVSDKPICSLNQVTETTPNLIDINRFSNYTKLLRVVARTGKMMKLWTKNLENIDQRHGLNEIKMFTSKEYINAADIEVAERMIIKQEQNSTNLIGVQKRYPNKVIFKDEHGLVRCDSRILNACIPRDAKQPKKIQS</sequence>
<organism evidence="1 2">
    <name type="scientific">Heterorhabditis bacteriophora</name>
    <name type="common">Entomopathogenic nematode worm</name>
    <dbReference type="NCBI Taxonomy" id="37862"/>
    <lineage>
        <taxon>Eukaryota</taxon>
        <taxon>Metazoa</taxon>
        <taxon>Ecdysozoa</taxon>
        <taxon>Nematoda</taxon>
        <taxon>Chromadorea</taxon>
        <taxon>Rhabditida</taxon>
        <taxon>Rhabditina</taxon>
        <taxon>Rhabditomorpha</taxon>
        <taxon>Strongyloidea</taxon>
        <taxon>Heterorhabditidae</taxon>
        <taxon>Heterorhabditis</taxon>
    </lineage>
</organism>
<proteinExistence type="predicted"/>
<dbReference type="SUPFAM" id="SSF53098">
    <property type="entry name" value="Ribonuclease H-like"/>
    <property type="match status" value="1"/>
</dbReference>
<dbReference type="GO" id="GO:0003676">
    <property type="term" value="F:nucleic acid binding"/>
    <property type="evidence" value="ECO:0007669"/>
    <property type="project" value="InterPro"/>
</dbReference>
<dbReference type="Proteomes" id="UP000095283">
    <property type="component" value="Unplaced"/>
</dbReference>
<dbReference type="AlphaFoldDB" id="A0A1I7XR85"/>
<keyword evidence="1" id="KW-1185">Reference proteome</keyword>
<dbReference type="Pfam" id="PF05380">
    <property type="entry name" value="Peptidase_A17"/>
    <property type="match status" value="1"/>
</dbReference>
<evidence type="ECO:0000313" key="1">
    <source>
        <dbReference type="Proteomes" id="UP000095283"/>
    </source>
</evidence>